<dbReference type="EMBL" id="FQUS01000011">
    <property type="protein sequence ID" value="SHF64001.1"/>
    <property type="molecule type" value="Genomic_DNA"/>
</dbReference>
<dbReference type="PANTHER" id="PTHR21666:SF285">
    <property type="entry name" value="M23 FAMILY METALLOPEPTIDASE"/>
    <property type="match status" value="1"/>
</dbReference>
<dbReference type="GO" id="GO:0004222">
    <property type="term" value="F:metalloendopeptidase activity"/>
    <property type="evidence" value="ECO:0007669"/>
    <property type="project" value="TreeGrafter"/>
</dbReference>
<gene>
    <name evidence="1" type="ORF">SAMN05443144_11152</name>
</gene>
<dbReference type="PANTHER" id="PTHR21666">
    <property type="entry name" value="PEPTIDASE-RELATED"/>
    <property type="match status" value="1"/>
</dbReference>
<dbReference type="Proteomes" id="UP000184041">
    <property type="component" value="Unassembled WGS sequence"/>
</dbReference>
<name>A0A1M5DAM4_9BACT</name>
<dbReference type="InterPro" id="IPR011055">
    <property type="entry name" value="Dup_hybrid_motif"/>
</dbReference>
<dbReference type="CDD" id="cd12797">
    <property type="entry name" value="M23_peptidase"/>
    <property type="match status" value="1"/>
</dbReference>
<organism evidence="1 2">
    <name type="scientific">Fodinibius roseus</name>
    <dbReference type="NCBI Taxonomy" id="1194090"/>
    <lineage>
        <taxon>Bacteria</taxon>
        <taxon>Pseudomonadati</taxon>
        <taxon>Balneolota</taxon>
        <taxon>Balneolia</taxon>
        <taxon>Balneolales</taxon>
        <taxon>Balneolaceae</taxon>
        <taxon>Fodinibius</taxon>
    </lineage>
</organism>
<evidence type="ECO:0000313" key="2">
    <source>
        <dbReference type="Proteomes" id="UP000184041"/>
    </source>
</evidence>
<dbReference type="SUPFAM" id="SSF51261">
    <property type="entry name" value="Duplicated hybrid motif"/>
    <property type="match status" value="1"/>
</dbReference>
<dbReference type="AlphaFoldDB" id="A0A1M5DAM4"/>
<dbReference type="InterPro" id="IPR050570">
    <property type="entry name" value="Cell_wall_metabolism_enzyme"/>
</dbReference>
<evidence type="ECO:0000313" key="1">
    <source>
        <dbReference type="EMBL" id="SHF64001.1"/>
    </source>
</evidence>
<sequence length="641" mass="73589">MRILVLLLAVGMLLPVDMLIAQSGRTFDPADATYLWPTNASHHLTSTFAETRSRHFHAALDIKTWGQRGYEIYATRDGILHRIAVSPTGYGKVIYLKHDDGSYSIYAHLMSFNEELQQFADSIRFAEDFTPSFDRVVEDQHIRVQQGDVIAYSGASGIGPPHLHFELRRPDHSPFNPLQTNLTVQDNISPTISGLSVEPLSPQSTIEGMKQVYTRNPHRQNGTFHFGTIEVSGAVGLGLDVYDQSNGISNAYAVYELSLSVNGRERFYSRVDSFSYAETHQMFIDRVYPLLRDHGKAYQRLFVADGNTLPFYRTNRQQGRLYLPPGEHAVTIRATDFFGNQSTAVVNLRVKESATERFTDRPRIFSPQKVREVDINDWRWFDNWVMIPEEDYREITVATPDPWRLSSHREEVIIDLKTLDNLFMNIPGMSPTIFHRMVPEQKGLITSVNRQAMALFPEHTFYDTVSVTLSSKRFAPDSIKVTVGPEAYPVDKSYELRVKRDSMLTDTSGLAFYKYSKRYDNWYPVTTRFTEEHIIAESRTLGTFISRRDTTAPEVSRPRLHRRPDGQWLVYISVTDNLSGIDHERTEISVNDRRGLAEYEPEDQRMAYYHPEFTPTATMDIRVTLYDRTGNKTSETFQLGR</sequence>
<keyword evidence="2" id="KW-1185">Reference proteome</keyword>
<accession>A0A1M5DAM4</accession>
<reference evidence="1 2" key="1">
    <citation type="submission" date="2016-11" db="EMBL/GenBank/DDBJ databases">
        <authorList>
            <person name="Jaros S."/>
            <person name="Januszkiewicz K."/>
            <person name="Wedrychowicz H."/>
        </authorList>
    </citation>
    <scope>NUCLEOTIDE SEQUENCE [LARGE SCALE GENOMIC DNA]</scope>
    <source>
        <strain evidence="1 2">DSM 21986</strain>
    </source>
</reference>
<dbReference type="STRING" id="1194090.SAMN05443144_11152"/>
<protein>
    <submittedName>
        <fullName evidence="1">Peptidase family M23</fullName>
    </submittedName>
</protein>
<dbReference type="Gene3D" id="2.70.70.10">
    <property type="entry name" value="Glucose Permease (Domain IIA)"/>
    <property type="match status" value="1"/>
</dbReference>
<dbReference type="RefSeq" id="WP_073064006.1">
    <property type="nucleotide sequence ID" value="NZ_FQUS01000011.1"/>
</dbReference>
<proteinExistence type="predicted"/>
<dbReference type="OrthoDB" id="9810477at2"/>